<name>A0ABS2QMQ6_9BACI</name>
<dbReference type="NCBIfam" id="TIGR00229">
    <property type="entry name" value="sensory_box"/>
    <property type="match status" value="1"/>
</dbReference>
<keyword evidence="3" id="KW-1185">Reference proteome</keyword>
<protein>
    <submittedName>
        <fullName evidence="2">PAS domain S-box-containing protein</fullName>
    </submittedName>
</protein>
<evidence type="ECO:0000313" key="3">
    <source>
        <dbReference type="Proteomes" id="UP000823486"/>
    </source>
</evidence>
<dbReference type="InterPro" id="IPR000014">
    <property type="entry name" value="PAS"/>
</dbReference>
<feature type="domain" description="STAS" evidence="1">
    <location>
        <begin position="136"/>
        <end position="247"/>
    </location>
</feature>
<dbReference type="Proteomes" id="UP000823486">
    <property type="component" value="Unassembled WGS sequence"/>
</dbReference>
<organism evidence="2 3">
    <name type="scientific">Peribacillus deserti</name>
    <dbReference type="NCBI Taxonomy" id="673318"/>
    <lineage>
        <taxon>Bacteria</taxon>
        <taxon>Bacillati</taxon>
        <taxon>Bacillota</taxon>
        <taxon>Bacilli</taxon>
        <taxon>Bacillales</taxon>
        <taxon>Bacillaceae</taxon>
        <taxon>Peribacillus</taxon>
    </lineage>
</organism>
<dbReference type="CDD" id="cd07041">
    <property type="entry name" value="STAS_RsbR_RsbS_like"/>
    <property type="match status" value="1"/>
</dbReference>
<dbReference type="RefSeq" id="WP_204546446.1">
    <property type="nucleotide sequence ID" value="NZ_JAFBFI010000021.1"/>
</dbReference>
<reference evidence="2 3" key="1">
    <citation type="submission" date="2021-01" db="EMBL/GenBank/DDBJ databases">
        <title>Genomic Encyclopedia of Type Strains, Phase IV (KMG-IV): sequencing the most valuable type-strain genomes for metagenomic binning, comparative biology and taxonomic classification.</title>
        <authorList>
            <person name="Goeker M."/>
        </authorList>
    </citation>
    <scope>NUCLEOTIDE SEQUENCE [LARGE SCALE GENOMIC DNA]</scope>
    <source>
        <strain evidence="2 3">DSM 105482</strain>
    </source>
</reference>
<dbReference type="Pfam" id="PF01740">
    <property type="entry name" value="STAS"/>
    <property type="match status" value="1"/>
</dbReference>
<proteinExistence type="predicted"/>
<dbReference type="InterPro" id="IPR035965">
    <property type="entry name" value="PAS-like_dom_sf"/>
</dbReference>
<dbReference type="InterPro" id="IPR036513">
    <property type="entry name" value="STAS_dom_sf"/>
</dbReference>
<dbReference type="CDD" id="cd00130">
    <property type="entry name" value="PAS"/>
    <property type="match status" value="1"/>
</dbReference>
<dbReference type="SUPFAM" id="SSF55785">
    <property type="entry name" value="PYP-like sensor domain (PAS domain)"/>
    <property type="match status" value="1"/>
</dbReference>
<dbReference type="PROSITE" id="PS50801">
    <property type="entry name" value="STAS"/>
    <property type="match status" value="1"/>
</dbReference>
<dbReference type="EMBL" id="JAFBFI010000021">
    <property type="protein sequence ID" value="MBM7694305.1"/>
    <property type="molecule type" value="Genomic_DNA"/>
</dbReference>
<dbReference type="InterPro" id="IPR002645">
    <property type="entry name" value="STAS_dom"/>
</dbReference>
<dbReference type="Pfam" id="PF08448">
    <property type="entry name" value="PAS_4"/>
    <property type="match status" value="1"/>
</dbReference>
<dbReference type="SMART" id="SM00091">
    <property type="entry name" value="PAS"/>
    <property type="match status" value="1"/>
</dbReference>
<comment type="caution">
    <text evidence="2">The sequence shown here is derived from an EMBL/GenBank/DDBJ whole genome shotgun (WGS) entry which is preliminary data.</text>
</comment>
<dbReference type="PANTHER" id="PTHR33745:SF8">
    <property type="entry name" value="BLUE-LIGHT PHOTORECEPTOR"/>
    <property type="match status" value="1"/>
</dbReference>
<accession>A0ABS2QMQ6</accession>
<dbReference type="Gene3D" id="3.30.450.20">
    <property type="entry name" value="PAS domain"/>
    <property type="match status" value="1"/>
</dbReference>
<dbReference type="Gene3D" id="3.30.750.24">
    <property type="entry name" value="STAS domain"/>
    <property type="match status" value="1"/>
</dbReference>
<gene>
    <name evidence="2" type="ORF">JOC77_003766</name>
</gene>
<evidence type="ECO:0000259" key="1">
    <source>
        <dbReference type="PROSITE" id="PS50801"/>
    </source>
</evidence>
<evidence type="ECO:0000313" key="2">
    <source>
        <dbReference type="EMBL" id="MBM7694305.1"/>
    </source>
</evidence>
<dbReference type="InterPro" id="IPR013656">
    <property type="entry name" value="PAS_4"/>
</dbReference>
<sequence length="254" mass="28636">MNQNISHIDYKQVMEYALEPLIIHSRLKIIYINRAAEIFFRAPKEDIIGASPLDIFKETSKAAIDNRIQSAYEQPADVIEETIYRMDGTTVDVELYCHPVLMGNTKAIQTYVRDITARKANEKKQKQMSKELNELSSTLVPLFEGIAILPLLGSIDEERARQLLEKVPVNVQKQNVKCLIIDFSAIYKLDLIVTEYIFKINNVLSLLGVRSIVTGLRPELALVAIQLGTNFNSTPTVSTVKDALHLLGVNYTES</sequence>
<dbReference type="PANTHER" id="PTHR33745">
    <property type="entry name" value="RSBT ANTAGONIST PROTEIN RSBS-RELATED"/>
    <property type="match status" value="1"/>
</dbReference>
<dbReference type="SUPFAM" id="SSF52091">
    <property type="entry name" value="SpoIIaa-like"/>
    <property type="match status" value="1"/>
</dbReference>
<dbReference type="InterPro" id="IPR051932">
    <property type="entry name" value="Bact_StressResp_Reg"/>
</dbReference>